<feature type="transmembrane region" description="Helical" evidence="4">
    <location>
        <begin position="793"/>
        <end position="818"/>
    </location>
</feature>
<dbReference type="InterPro" id="IPR004148">
    <property type="entry name" value="BAR_dom"/>
</dbReference>
<dbReference type="PANTHER" id="PTHR47174">
    <property type="entry name" value="BRIDGING INTEGRATOR 3"/>
    <property type="match status" value="1"/>
</dbReference>
<organism evidence="7 8">
    <name type="scientific">Paraconiothyrium brasiliense</name>
    <dbReference type="NCBI Taxonomy" id="300254"/>
    <lineage>
        <taxon>Eukaryota</taxon>
        <taxon>Fungi</taxon>
        <taxon>Dikarya</taxon>
        <taxon>Ascomycota</taxon>
        <taxon>Pezizomycotina</taxon>
        <taxon>Dothideomycetes</taxon>
        <taxon>Pleosporomycetidae</taxon>
        <taxon>Pleosporales</taxon>
        <taxon>Massarineae</taxon>
        <taxon>Didymosphaeriaceae</taxon>
        <taxon>Paraconiothyrium</taxon>
    </lineage>
</organism>
<dbReference type="Gene3D" id="1.20.1270.60">
    <property type="entry name" value="Arfaptin homology (AH) domain/BAR domain"/>
    <property type="match status" value="1"/>
</dbReference>
<dbReference type="PANTHER" id="PTHR47174:SF2">
    <property type="entry name" value="SH3 DOMAIN SIGNALLING PROTEIN (AFU_ORTHOLOGUE AFUA_5G07670)"/>
    <property type="match status" value="1"/>
</dbReference>
<dbReference type="Pfam" id="PF03114">
    <property type="entry name" value="BAR"/>
    <property type="match status" value="1"/>
</dbReference>
<evidence type="ECO:0000256" key="1">
    <source>
        <dbReference type="ARBA" id="ARBA00022443"/>
    </source>
</evidence>
<sequence>MQRVQRKIGRLPFMTGRTPNEADIEAMLRDFNDSDQMLKNIEEASAQWRDAWTNILNHQLACAEGLHSIYKPVAGEFTRHEHVDTPAATMERAVKLEEAFAELKTDMMEEIKDIDKKLILPAKLARDSLKPMKKAISKREDRKADYERYKGRAEQLQKKKTRSDRENTALAKHEADLERAVHEYNYADEGLRNQLPKLNAATFSLLPHLLANQIILQNNLIGNLYTVLHQYSHEQGYPDPPPEPEEVIPEWDASFTPMRKEMEENFELLRTGKARTQPMRLPDKGDTITGIRNRVMPGRRVSSNDTIPIREKSPRPQRNNLPPSYEDDGPQAPKLNLASKPSMNQLNASKPRIGGSSPGLIPTPTFDQFGRRTSSYSDASSAHTNGHDDYFGNGNGNGRPRIPSTSSSHTTGYPSPQALAAKKKPPPPPPPKKVGSFHGEYVTAMYDFDGQSGGDLTFREGDKIRVIKKTNSSQDWWEGELRGHRGSFPANYIATPTPVRHPPFAPRPIPPKPAITASHASLPNGAADYGQQPVLESAINIPLTDLESLPTLTGDPYEPFLANKDIKNFLAIDLDLKRLNRIHGHLWMCGRPMRARALHRYKMLGMEALPTTQMDLHLLRFSNKLMIKPLGEYMLSHSFWTDYICDSEELHKAACGFLLSYVWLLTTPLDLKLAHELFLIPSFVTWHWWKTFVAEFVEEIDIKALDQVNKRFHFGDLRLGRINSVYRIRYAHTHFVRGYLYGYNRYVVFFQRKFSWILIVFVFFSLVLAAMQVGASVDPLQDNNAFLKSCYGFVVFSMVSVAAVLGVIAALFFFIFFFNMVTAIGQAKSLEIKRGKMAKERSIKEA</sequence>
<dbReference type="InterPro" id="IPR036028">
    <property type="entry name" value="SH3-like_dom_sf"/>
</dbReference>
<keyword evidence="4" id="KW-1133">Transmembrane helix</keyword>
<dbReference type="PROSITE" id="PS51021">
    <property type="entry name" value="BAR"/>
    <property type="match status" value="1"/>
</dbReference>
<evidence type="ECO:0008006" key="9">
    <source>
        <dbReference type="Google" id="ProtNLM"/>
    </source>
</evidence>
<dbReference type="Gene3D" id="2.30.30.40">
    <property type="entry name" value="SH3 Domains"/>
    <property type="match status" value="1"/>
</dbReference>
<dbReference type="SUPFAM" id="SSF50044">
    <property type="entry name" value="SH3-domain"/>
    <property type="match status" value="1"/>
</dbReference>
<dbReference type="Pfam" id="PF00018">
    <property type="entry name" value="SH3_1"/>
    <property type="match status" value="1"/>
</dbReference>
<dbReference type="InterPro" id="IPR001452">
    <property type="entry name" value="SH3_domain"/>
</dbReference>
<keyword evidence="4" id="KW-0812">Transmembrane</keyword>
<feature type="compositionally biased region" description="Polar residues" evidence="3">
    <location>
        <begin position="339"/>
        <end position="348"/>
    </location>
</feature>
<protein>
    <recommendedName>
        <fullName evidence="9">SH3 domain-containing protein</fullName>
    </recommendedName>
</protein>
<gene>
    <name evidence="7" type="ORF">SLS60_004624</name>
</gene>
<proteinExistence type="predicted"/>
<feature type="domain" description="BAR" evidence="6">
    <location>
        <begin position="9"/>
        <end position="241"/>
    </location>
</feature>
<feature type="region of interest" description="Disordered" evidence="3">
    <location>
        <begin position="135"/>
        <end position="169"/>
    </location>
</feature>
<evidence type="ECO:0000256" key="3">
    <source>
        <dbReference type="SAM" id="MobiDB-lite"/>
    </source>
</evidence>
<feature type="region of interest" description="Disordered" evidence="3">
    <location>
        <begin position="275"/>
        <end position="435"/>
    </location>
</feature>
<dbReference type="CDD" id="cd07599">
    <property type="entry name" value="BAR_Rvs167p"/>
    <property type="match status" value="1"/>
</dbReference>
<feature type="domain" description="SH3" evidence="5">
    <location>
        <begin position="437"/>
        <end position="498"/>
    </location>
</feature>
<name>A0ABR3RKW5_9PLEO</name>
<dbReference type="InterPro" id="IPR046536">
    <property type="entry name" value="DUF6601"/>
</dbReference>
<keyword evidence="4" id="KW-0472">Membrane</keyword>
<dbReference type="Proteomes" id="UP001521785">
    <property type="component" value="Unassembled WGS sequence"/>
</dbReference>
<evidence type="ECO:0000313" key="7">
    <source>
        <dbReference type="EMBL" id="KAL1605081.1"/>
    </source>
</evidence>
<evidence type="ECO:0000256" key="4">
    <source>
        <dbReference type="SAM" id="Phobius"/>
    </source>
</evidence>
<evidence type="ECO:0000256" key="2">
    <source>
        <dbReference type="PROSITE-ProRule" id="PRU00192"/>
    </source>
</evidence>
<dbReference type="InterPro" id="IPR027267">
    <property type="entry name" value="AH/BAR_dom_sf"/>
</dbReference>
<feature type="compositionally biased region" description="Polar residues" evidence="3">
    <location>
        <begin position="403"/>
        <end position="414"/>
    </location>
</feature>
<dbReference type="PROSITE" id="PS50002">
    <property type="entry name" value="SH3"/>
    <property type="match status" value="1"/>
</dbReference>
<dbReference type="Pfam" id="PF20246">
    <property type="entry name" value="DUF6601"/>
    <property type="match status" value="1"/>
</dbReference>
<feature type="compositionally biased region" description="Polar residues" evidence="3">
    <location>
        <begin position="371"/>
        <end position="384"/>
    </location>
</feature>
<keyword evidence="1 2" id="KW-0728">SH3 domain</keyword>
<feature type="compositionally biased region" description="Basic and acidic residues" evidence="3">
    <location>
        <begin position="137"/>
        <end position="169"/>
    </location>
</feature>
<evidence type="ECO:0000313" key="8">
    <source>
        <dbReference type="Proteomes" id="UP001521785"/>
    </source>
</evidence>
<dbReference type="SMART" id="SM00326">
    <property type="entry name" value="SH3"/>
    <property type="match status" value="1"/>
</dbReference>
<dbReference type="EMBL" id="JAKJXO020000005">
    <property type="protein sequence ID" value="KAL1605081.1"/>
    <property type="molecule type" value="Genomic_DNA"/>
</dbReference>
<dbReference type="SUPFAM" id="SSF103657">
    <property type="entry name" value="BAR/IMD domain-like"/>
    <property type="match status" value="1"/>
</dbReference>
<evidence type="ECO:0000259" key="5">
    <source>
        <dbReference type="PROSITE" id="PS50002"/>
    </source>
</evidence>
<keyword evidence="8" id="KW-1185">Reference proteome</keyword>
<evidence type="ECO:0000259" key="6">
    <source>
        <dbReference type="PROSITE" id="PS51021"/>
    </source>
</evidence>
<reference evidence="7 8" key="1">
    <citation type="submission" date="2024-02" db="EMBL/GenBank/DDBJ databases">
        <title>De novo assembly and annotation of 12 fungi associated with fruit tree decline syndrome in Ontario, Canada.</title>
        <authorList>
            <person name="Sulman M."/>
            <person name="Ellouze W."/>
            <person name="Ilyukhin E."/>
        </authorList>
    </citation>
    <scope>NUCLEOTIDE SEQUENCE [LARGE SCALE GENOMIC DNA]</scope>
    <source>
        <strain evidence="7 8">M42-189</strain>
    </source>
</reference>
<accession>A0ABR3RKW5</accession>
<feature type="transmembrane region" description="Helical" evidence="4">
    <location>
        <begin position="754"/>
        <end position="773"/>
    </location>
</feature>
<dbReference type="InterPro" id="IPR046982">
    <property type="entry name" value="BIN3/RVS161-like"/>
</dbReference>
<comment type="caution">
    <text evidence="7">The sequence shown here is derived from an EMBL/GenBank/DDBJ whole genome shotgun (WGS) entry which is preliminary data.</text>
</comment>
<dbReference type="PRINTS" id="PR00452">
    <property type="entry name" value="SH3DOMAIN"/>
</dbReference>